<feature type="chain" id="PRO_5022888331" evidence="3">
    <location>
        <begin position="38"/>
        <end position="367"/>
    </location>
</feature>
<keyword evidence="5" id="KW-1185">Reference proteome</keyword>
<proteinExistence type="predicted"/>
<dbReference type="InterPro" id="IPR006311">
    <property type="entry name" value="TAT_signal"/>
</dbReference>
<evidence type="ECO:0000256" key="2">
    <source>
        <dbReference type="ARBA" id="ARBA00022764"/>
    </source>
</evidence>
<evidence type="ECO:0000313" key="4">
    <source>
        <dbReference type="EMBL" id="KAA0971986.1"/>
    </source>
</evidence>
<dbReference type="AlphaFoldDB" id="A0A5B0DZW3"/>
<dbReference type="RefSeq" id="WP_149297267.1">
    <property type="nucleotide sequence ID" value="NZ_VTWH01000001.1"/>
</dbReference>
<name>A0A5B0DZW3_9HYPH</name>
<dbReference type="GO" id="GO:0030288">
    <property type="term" value="C:outer membrane-bounded periplasmic space"/>
    <property type="evidence" value="ECO:0007669"/>
    <property type="project" value="TreeGrafter"/>
</dbReference>
<feature type="signal peptide" evidence="3">
    <location>
        <begin position="1"/>
        <end position="37"/>
    </location>
</feature>
<dbReference type="PANTHER" id="PTHR30006">
    <property type="entry name" value="THIAMINE-BINDING PERIPLASMIC PROTEIN-RELATED"/>
    <property type="match status" value="1"/>
</dbReference>
<accession>A0A5B0DZW3</accession>
<evidence type="ECO:0000256" key="1">
    <source>
        <dbReference type="ARBA" id="ARBA00022729"/>
    </source>
</evidence>
<reference evidence="4 5" key="1">
    <citation type="submission" date="2019-08" db="EMBL/GenBank/DDBJ databases">
        <title>Aureimonas fodiniaquatilis sp. nov., isolated from a coal mine wastewater.</title>
        <authorList>
            <person name="Kim W."/>
        </authorList>
    </citation>
    <scope>NUCLEOTIDE SEQUENCE [LARGE SCALE GENOMIC DNA]</scope>
    <source>
        <strain evidence="4 5">CAU 1482</strain>
    </source>
</reference>
<dbReference type="EMBL" id="VTWH01000001">
    <property type="protein sequence ID" value="KAA0971986.1"/>
    <property type="molecule type" value="Genomic_DNA"/>
</dbReference>
<dbReference type="SUPFAM" id="SSF53850">
    <property type="entry name" value="Periplasmic binding protein-like II"/>
    <property type="match status" value="1"/>
</dbReference>
<dbReference type="InterPro" id="IPR006059">
    <property type="entry name" value="SBP"/>
</dbReference>
<keyword evidence="1 3" id="KW-0732">Signal</keyword>
<protein>
    <submittedName>
        <fullName evidence="4">Extracellular solute-binding protein</fullName>
    </submittedName>
</protein>
<dbReference type="Gene3D" id="3.40.190.10">
    <property type="entry name" value="Periplasmic binding protein-like II"/>
    <property type="match status" value="2"/>
</dbReference>
<sequence length="367" mass="39412">MGNFIKSSLSAGVSRRTVLKGAAASSLVAMMPGSLFAQGSTTVTQFIWTGGQEPVPRRIAQEYMAANPGVAIEIIAGTNGATYPKLAASRDIDPQSPLLNVGFFNLDSAERGKLVDMWLPIDEATVPNVAHILPQFRDPDNLGAIFCMDAGGLVCNTDYFKDSLPDSWQAIFDPALKGKVALFDSFWSGNGFVATAKLNGGSEDDVEPALELFEKAARDGQFHSLVTSNAQLQQLLVSGEVVLAPHFRGVVQPWILDGAPVRYVIPKEGQVAFPEGFQLVNGSSEAQIAVCRELLNISLQPENVLDYCLTAHVIPLMDNVKIPDDIASDPAIQPEAIAAAIQLDYAKIGKNSAAWGDAWNRRVKANM</sequence>
<dbReference type="PANTHER" id="PTHR30006:SF2">
    <property type="entry name" value="ABC TRANSPORTER SUBSTRATE-BINDING PROTEIN"/>
    <property type="match status" value="1"/>
</dbReference>
<gene>
    <name evidence="4" type="ORF">FPY71_02360</name>
</gene>
<dbReference type="GO" id="GO:0030976">
    <property type="term" value="F:thiamine pyrophosphate binding"/>
    <property type="evidence" value="ECO:0007669"/>
    <property type="project" value="TreeGrafter"/>
</dbReference>
<dbReference type="Proteomes" id="UP000324738">
    <property type="component" value="Unassembled WGS sequence"/>
</dbReference>
<keyword evidence="2" id="KW-0574">Periplasm</keyword>
<dbReference type="Pfam" id="PF13416">
    <property type="entry name" value="SBP_bac_8"/>
    <property type="match status" value="1"/>
</dbReference>
<dbReference type="GO" id="GO:0030975">
    <property type="term" value="F:thiamine binding"/>
    <property type="evidence" value="ECO:0007669"/>
    <property type="project" value="TreeGrafter"/>
</dbReference>
<evidence type="ECO:0000313" key="5">
    <source>
        <dbReference type="Proteomes" id="UP000324738"/>
    </source>
</evidence>
<evidence type="ECO:0000256" key="3">
    <source>
        <dbReference type="SAM" id="SignalP"/>
    </source>
</evidence>
<organism evidence="4 5">
    <name type="scientific">Aureimonas fodinaquatilis</name>
    <dbReference type="NCBI Taxonomy" id="2565783"/>
    <lineage>
        <taxon>Bacteria</taxon>
        <taxon>Pseudomonadati</taxon>
        <taxon>Pseudomonadota</taxon>
        <taxon>Alphaproteobacteria</taxon>
        <taxon>Hyphomicrobiales</taxon>
        <taxon>Aurantimonadaceae</taxon>
        <taxon>Aureimonas</taxon>
    </lineage>
</organism>
<dbReference type="PROSITE" id="PS51318">
    <property type="entry name" value="TAT"/>
    <property type="match status" value="1"/>
</dbReference>
<dbReference type="GO" id="GO:0015888">
    <property type="term" value="P:thiamine transport"/>
    <property type="evidence" value="ECO:0007669"/>
    <property type="project" value="TreeGrafter"/>
</dbReference>
<comment type="caution">
    <text evidence="4">The sequence shown here is derived from an EMBL/GenBank/DDBJ whole genome shotgun (WGS) entry which is preliminary data.</text>
</comment>
<dbReference type="OrthoDB" id="9766989at2"/>